<accession>A0A0X3UQD7</accession>
<feature type="domain" description="NB-ARC" evidence="4">
    <location>
        <begin position="16"/>
        <end position="131"/>
    </location>
</feature>
<dbReference type="PANTHER" id="PTHR19848">
    <property type="entry name" value="WD40 REPEAT PROTEIN"/>
    <property type="match status" value="1"/>
</dbReference>
<proteinExistence type="predicted"/>
<dbReference type="Proteomes" id="UP000053923">
    <property type="component" value="Unassembled WGS sequence"/>
</dbReference>
<reference evidence="6" key="1">
    <citation type="submission" date="2015-10" db="EMBL/GenBank/DDBJ databases">
        <authorList>
            <person name="Ju K.-S."/>
            <person name="Doroghazi J.R."/>
            <person name="Metcalf W.W."/>
        </authorList>
    </citation>
    <scope>NUCLEOTIDE SEQUENCE [LARGE SCALE GENOMIC DNA]</scope>
    <source>
        <strain evidence="6">NRRL 3151</strain>
    </source>
</reference>
<feature type="repeat" description="WD" evidence="3">
    <location>
        <begin position="536"/>
        <end position="576"/>
    </location>
</feature>
<dbReference type="Pfam" id="PF00931">
    <property type="entry name" value="NB-ARC"/>
    <property type="match status" value="1"/>
</dbReference>
<feature type="repeat" description="WD" evidence="3">
    <location>
        <begin position="703"/>
        <end position="744"/>
    </location>
</feature>
<gene>
    <name evidence="5" type="ORF">ADL12_20400</name>
</gene>
<dbReference type="Gene3D" id="2.130.10.10">
    <property type="entry name" value="YVTN repeat-like/Quinoprotein amine dehydrogenase"/>
    <property type="match status" value="4"/>
</dbReference>
<dbReference type="InterPro" id="IPR036388">
    <property type="entry name" value="WH-like_DNA-bd_sf"/>
</dbReference>
<dbReference type="InterPro" id="IPR002182">
    <property type="entry name" value="NB-ARC"/>
</dbReference>
<dbReference type="InterPro" id="IPR020472">
    <property type="entry name" value="WD40_PAC1"/>
</dbReference>
<dbReference type="InterPro" id="IPR001680">
    <property type="entry name" value="WD40_rpt"/>
</dbReference>
<feature type="repeat" description="WD" evidence="3">
    <location>
        <begin position="1019"/>
        <end position="1060"/>
    </location>
</feature>
<feature type="repeat" description="WD" evidence="3">
    <location>
        <begin position="619"/>
        <end position="660"/>
    </location>
</feature>
<keyword evidence="1 3" id="KW-0853">WD repeat</keyword>
<dbReference type="Gene3D" id="3.40.50.300">
    <property type="entry name" value="P-loop containing nucleotide triphosphate hydrolases"/>
    <property type="match status" value="1"/>
</dbReference>
<dbReference type="InterPro" id="IPR036322">
    <property type="entry name" value="WD40_repeat_dom_sf"/>
</dbReference>
<evidence type="ECO:0000259" key="4">
    <source>
        <dbReference type="Pfam" id="PF00931"/>
    </source>
</evidence>
<feature type="repeat" description="WD" evidence="3">
    <location>
        <begin position="977"/>
        <end position="1018"/>
    </location>
</feature>
<evidence type="ECO:0000256" key="1">
    <source>
        <dbReference type="ARBA" id="ARBA00022574"/>
    </source>
</evidence>
<organism evidence="5 6">
    <name type="scientific">Streptomyces regalis</name>
    <dbReference type="NCBI Taxonomy" id="68262"/>
    <lineage>
        <taxon>Bacteria</taxon>
        <taxon>Bacillati</taxon>
        <taxon>Actinomycetota</taxon>
        <taxon>Actinomycetes</taxon>
        <taxon>Kitasatosporales</taxon>
        <taxon>Streptomycetaceae</taxon>
        <taxon>Streptomyces</taxon>
    </lineage>
</organism>
<dbReference type="PRINTS" id="PR00364">
    <property type="entry name" value="DISEASERSIST"/>
</dbReference>
<dbReference type="SUPFAM" id="SSF52540">
    <property type="entry name" value="P-loop containing nucleoside triphosphate hydrolases"/>
    <property type="match status" value="1"/>
</dbReference>
<dbReference type="GO" id="GO:0043531">
    <property type="term" value="F:ADP binding"/>
    <property type="evidence" value="ECO:0007669"/>
    <property type="project" value="InterPro"/>
</dbReference>
<dbReference type="SMART" id="SM00320">
    <property type="entry name" value="WD40"/>
    <property type="match status" value="13"/>
</dbReference>
<dbReference type="InterPro" id="IPR011047">
    <property type="entry name" value="Quinoprotein_ADH-like_sf"/>
</dbReference>
<feature type="repeat" description="WD" evidence="3">
    <location>
        <begin position="495"/>
        <end position="523"/>
    </location>
</feature>
<evidence type="ECO:0000256" key="3">
    <source>
        <dbReference type="PROSITE-ProRule" id="PRU00221"/>
    </source>
</evidence>
<dbReference type="InterPro" id="IPR027417">
    <property type="entry name" value="P-loop_NTPase"/>
</dbReference>
<dbReference type="PROSITE" id="PS00678">
    <property type="entry name" value="WD_REPEATS_1"/>
    <property type="match status" value="3"/>
</dbReference>
<evidence type="ECO:0000313" key="5">
    <source>
        <dbReference type="EMBL" id="KUL34734.1"/>
    </source>
</evidence>
<feature type="repeat" description="WD" evidence="3">
    <location>
        <begin position="661"/>
        <end position="702"/>
    </location>
</feature>
<keyword evidence="2" id="KW-0677">Repeat</keyword>
<dbReference type="EMBL" id="LLZG01000165">
    <property type="protein sequence ID" value="KUL34734.1"/>
    <property type="molecule type" value="Genomic_DNA"/>
</dbReference>
<name>A0A0X3UQD7_9ACTN</name>
<protein>
    <recommendedName>
        <fullName evidence="4">NB-ARC domain-containing protein</fullName>
    </recommendedName>
</protein>
<dbReference type="Pfam" id="PF00400">
    <property type="entry name" value="WD40"/>
    <property type="match status" value="10"/>
</dbReference>
<keyword evidence="6" id="KW-1185">Reference proteome</keyword>
<dbReference type="PRINTS" id="PR00320">
    <property type="entry name" value="GPROTEINBRPT"/>
</dbReference>
<dbReference type="OrthoDB" id="414967at2"/>
<dbReference type="SUPFAM" id="SSF50998">
    <property type="entry name" value="Quinoprotein alcohol dehydrogenase-like"/>
    <property type="match status" value="1"/>
</dbReference>
<dbReference type="InterPro" id="IPR015943">
    <property type="entry name" value="WD40/YVTN_repeat-like_dom_sf"/>
</dbReference>
<feature type="repeat" description="WD" evidence="3">
    <location>
        <begin position="745"/>
        <end position="777"/>
    </location>
</feature>
<dbReference type="Gene3D" id="1.10.10.10">
    <property type="entry name" value="Winged helix-like DNA-binding domain superfamily/Winged helix DNA-binding domain"/>
    <property type="match status" value="1"/>
</dbReference>
<dbReference type="PANTHER" id="PTHR19848:SF8">
    <property type="entry name" value="F-BOX AND WD REPEAT DOMAIN CONTAINING 7"/>
    <property type="match status" value="1"/>
</dbReference>
<feature type="repeat" description="WD" evidence="3">
    <location>
        <begin position="935"/>
        <end position="976"/>
    </location>
</feature>
<evidence type="ECO:0000313" key="6">
    <source>
        <dbReference type="Proteomes" id="UP000053923"/>
    </source>
</evidence>
<feature type="repeat" description="WD" evidence="3">
    <location>
        <begin position="577"/>
        <end position="618"/>
    </location>
</feature>
<dbReference type="CDD" id="cd00200">
    <property type="entry name" value="WD40"/>
    <property type="match status" value="2"/>
</dbReference>
<dbReference type="RefSeq" id="WP_062704107.1">
    <property type="nucleotide sequence ID" value="NZ_LLZG01000165.1"/>
</dbReference>
<dbReference type="GO" id="GO:0005829">
    <property type="term" value="C:cytosol"/>
    <property type="evidence" value="ECO:0007669"/>
    <property type="project" value="UniProtKB-ARBA"/>
</dbReference>
<dbReference type="InterPro" id="IPR019775">
    <property type="entry name" value="WD40_repeat_CS"/>
</dbReference>
<dbReference type="PROSITE" id="PS50082">
    <property type="entry name" value="WD_REPEATS_2"/>
    <property type="match status" value="11"/>
</dbReference>
<feature type="repeat" description="WD" evidence="3">
    <location>
        <begin position="893"/>
        <end position="934"/>
    </location>
</feature>
<sequence>MISALRRRRSRAVGITTALHGAGGFGKTTLADLVCSDQKLRSHFDQRIYHITIGRDVRSRAAIAAKANEMAGSITGQTPTHEDPRRAGEHLGRLLDQRPRCLLVIDDVWDESQLAPFLIGGGKCTRLVTTRVPSALPDGSLPVLVDQMSNTQARQLLTWELPTLHDELADNLLAVTGRWPLLLRLMNSLLHEVGPRAAEVNAEAARLLHTLLNHGPAAVDGDQHVALNLSEPDERKRAVSATMRAGTQLLGSGGEDRFAELGIFAEDEPIPVDLALRLWEATSGLDRAEGRRLCTRLGRLSLASLSEDGTTLTLHDVIRDYLRAELGAAGITSSNTALVSSLSRVLPPGTPLADGHPHPASAWWELDEHVDYLSGHLVAHLRDAGHHDEAEAVAGDLRWAEAQLLRAGPRAVYSDLAGIPGERATVMAAAVARAAHLLIPTNPPYALIDALHARLSRTPGWSAQVAARRAALTRPALTSRWPLTDLPAGSLRRTLSGHRAPVCSVSVAPDGSWLASAGYDKAVAWDTTTGRRRRQFLGHHDAVRAVVISPDGTLVATASGETIRLWDPATGGLLRVLPGHDNTIQTLAFSPDSTALAEGGQGRRIRLWDVGTGQRLRTFAGSGAIIRSVAFAPDGTWLAAGCDDGTVWAWGTDTTEPRLRLTAHHGPVGSVAISPDGAWLVTGGDDGAVRTWDARTGAAQRTLGRQSDPVYALVFSADGTWLAAGGRDTQVRLWQWPGGETRTVLSGHRLPVRALAADPAGAWLASGGDDNVVHLWNTFATPDADISEYHVGRVSAVSVQSDEAMVATVSDGGVVQRWDAVTGAPRSQGRAGYPTRRPDDDWLFGLIEDPPPAPLLARLRVAALAPPGAWAAGAIDDKAVRLWDSSTGRRRAVLRDSRKVRLLAIAPDGTWIAGAGHDAAVHVWCAETGRRITSFHGHRAPITALAAAPDNTLLAAGAKDGTIRLWNAQTGDQGAIMTGHASAVTALNFAPDRTWLASGSDDGTVRRWDTGTGAPHNRAARATQGVTALAVSADGAWLATCAQDHALRVWDARTGECLAMIRTGGPLTHITWFPTGTSLTVGGERGLYVFDFTPGMLRRVSPP</sequence>
<dbReference type="AlphaFoldDB" id="A0A0X3UQD7"/>
<evidence type="ECO:0000256" key="2">
    <source>
        <dbReference type="ARBA" id="ARBA00022737"/>
    </source>
</evidence>
<dbReference type="PROSITE" id="PS50294">
    <property type="entry name" value="WD_REPEATS_REGION"/>
    <property type="match status" value="9"/>
</dbReference>
<dbReference type="SUPFAM" id="SSF50978">
    <property type="entry name" value="WD40 repeat-like"/>
    <property type="match status" value="1"/>
</dbReference>
<comment type="caution">
    <text evidence="5">The sequence shown here is derived from an EMBL/GenBank/DDBJ whole genome shotgun (WGS) entry which is preliminary data.</text>
</comment>